<evidence type="ECO:0000256" key="2">
    <source>
        <dbReference type="ARBA" id="ARBA00022833"/>
    </source>
</evidence>
<dbReference type="EMBL" id="CP093343">
    <property type="protein sequence ID" value="WOG81272.1"/>
    <property type="molecule type" value="Genomic_DNA"/>
</dbReference>
<dbReference type="SUPFAM" id="SSF51735">
    <property type="entry name" value="NAD(P)-binding Rossmann-fold domains"/>
    <property type="match status" value="1"/>
</dbReference>
<dbReference type="GO" id="GO:0046872">
    <property type="term" value="F:metal ion binding"/>
    <property type="evidence" value="ECO:0007669"/>
    <property type="project" value="UniProtKB-KW"/>
</dbReference>
<protein>
    <recommendedName>
        <fullName evidence="4">Alcohol dehydrogenase-like N-terminal domain-containing protein</fullName>
    </recommendedName>
</protein>
<dbReference type="GO" id="GO:0016616">
    <property type="term" value="F:oxidoreductase activity, acting on the CH-OH group of donors, NAD or NADP as acceptor"/>
    <property type="evidence" value="ECO:0007669"/>
    <property type="project" value="InterPro"/>
</dbReference>
<dbReference type="AlphaFoldDB" id="A0A166FMZ2"/>
<dbReference type="InterPro" id="IPR011032">
    <property type="entry name" value="GroES-like_sf"/>
</dbReference>
<proteinExistence type="predicted"/>
<keyword evidence="3" id="KW-0560">Oxidoreductase</keyword>
<organism evidence="5 6">
    <name type="scientific">Daucus carota subsp. sativus</name>
    <name type="common">Carrot</name>
    <dbReference type="NCBI Taxonomy" id="79200"/>
    <lineage>
        <taxon>Eukaryota</taxon>
        <taxon>Viridiplantae</taxon>
        <taxon>Streptophyta</taxon>
        <taxon>Embryophyta</taxon>
        <taxon>Tracheophyta</taxon>
        <taxon>Spermatophyta</taxon>
        <taxon>Magnoliopsida</taxon>
        <taxon>eudicotyledons</taxon>
        <taxon>Gunneridae</taxon>
        <taxon>Pentapetalae</taxon>
        <taxon>asterids</taxon>
        <taxon>campanulids</taxon>
        <taxon>Apiales</taxon>
        <taxon>Apiaceae</taxon>
        <taxon>Apioideae</taxon>
        <taxon>Scandiceae</taxon>
        <taxon>Daucinae</taxon>
        <taxon>Daucus</taxon>
        <taxon>Daucus sect. Daucus</taxon>
    </lineage>
</organism>
<dbReference type="Gene3D" id="3.40.50.720">
    <property type="entry name" value="NAD(P)-binding Rossmann-like Domain"/>
    <property type="match status" value="1"/>
</dbReference>
<name>A0A166FMZ2_DAUCS</name>
<dbReference type="SUPFAM" id="SSF50129">
    <property type="entry name" value="GroES-like"/>
    <property type="match status" value="1"/>
</dbReference>
<sequence>MGVFILSCSSRAGNFGVVTKAGSNVGKFKVGDRVGVGVIVNSCKLCENCKHDLENYCPKMVFTCNNMNLDGMKTYGGYSDNLVVVDYRYVLRFPDNLPLDSRAPFLCGITMYSPMKYYGMTEPGKHLGVAGLGGLGYVAVRLGKAFGLKVTVISSSPKK</sequence>
<accession>A0A166FMZ2</accession>
<evidence type="ECO:0000313" key="6">
    <source>
        <dbReference type="Proteomes" id="UP000077755"/>
    </source>
</evidence>
<dbReference type="PANTHER" id="PTHR42683">
    <property type="entry name" value="ALDEHYDE REDUCTASE"/>
    <property type="match status" value="1"/>
</dbReference>
<dbReference type="Pfam" id="PF08240">
    <property type="entry name" value="ADH_N"/>
    <property type="match status" value="1"/>
</dbReference>
<dbReference type="OMA" id="FKPMYVV"/>
<reference evidence="5" key="2">
    <citation type="submission" date="2022-03" db="EMBL/GenBank/DDBJ databases">
        <title>Draft title - Genomic analysis of global carrot germplasm unveils the trajectory of domestication and the origin of high carotenoid orange carrot.</title>
        <authorList>
            <person name="Iorizzo M."/>
            <person name="Ellison S."/>
            <person name="Senalik D."/>
            <person name="Macko-Podgorni A."/>
            <person name="Grzebelus D."/>
            <person name="Bostan H."/>
            <person name="Rolling W."/>
            <person name="Curaba J."/>
            <person name="Simon P."/>
        </authorList>
    </citation>
    <scope>NUCLEOTIDE SEQUENCE</scope>
    <source>
        <tissue evidence="5">Leaf</tissue>
    </source>
</reference>
<dbReference type="Proteomes" id="UP000077755">
    <property type="component" value="Chromosome 1"/>
</dbReference>
<keyword evidence="6" id="KW-1185">Reference proteome</keyword>
<reference evidence="5" key="1">
    <citation type="journal article" date="2016" name="Nat. Genet.">
        <title>A high-quality carrot genome assembly provides new insights into carotenoid accumulation and asterid genome evolution.</title>
        <authorList>
            <person name="Iorizzo M."/>
            <person name="Ellison S."/>
            <person name="Senalik D."/>
            <person name="Zeng P."/>
            <person name="Satapoomin P."/>
            <person name="Huang J."/>
            <person name="Bowman M."/>
            <person name="Iovene M."/>
            <person name="Sanseverino W."/>
            <person name="Cavagnaro P."/>
            <person name="Yildiz M."/>
            <person name="Macko-Podgorni A."/>
            <person name="Moranska E."/>
            <person name="Grzebelus E."/>
            <person name="Grzebelus D."/>
            <person name="Ashrafi H."/>
            <person name="Zheng Z."/>
            <person name="Cheng S."/>
            <person name="Spooner D."/>
            <person name="Van Deynze A."/>
            <person name="Simon P."/>
        </authorList>
    </citation>
    <scope>NUCLEOTIDE SEQUENCE</scope>
    <source>
        <tissue evidence="5">Leaf</tissue>
    </source>
</reference>
<dbReference type="InterPro" id="IPR047109">
    <property type="entry name" value="CAD-like"/>
</dbReference>
<dbReference type="Gramene" id="KZN07964">
    <property type="protein sequence ID" value="KZN07964"/>
    <property type="gene ID" value="DCAR_000633"/>
</dbReference>
<evidence type="ECO:0000259" key="4">
    <source>
        <dbReference type="Pfam" id="PF08240"/>
    </source>
</evidence>
<feature type="domain" description="Alcohol dehydrogenase-like N-terminal" evidence="4">
    <location>
        <begin position="15"/>
        <end position="95"/>
    </location>
</feature>
<dbReference type="Gene3D" id="3.90.180.10">
    <property type="entry name" value="Medium-chain alcohol dehydrogenases, catalytic domain"/>
    <property type="match status" value="1"/>
</dbReference>
<evidence type="ECO:0000313" key="5">
    <source>
        <dbReference type="EMBL" id="WOG81272.1"/>
    </source>
</evidence>
<evidence type="ECO:0000256" key="1">
    <source>
        <dbReference type="ARBA" id="ARBA00022723"/>
    </source>
</evidence>
<keyword evidence="2" id="KW-0862">Zinc</keyword>
<evidence type="ECO:0000256" key="3">
    <source>
        <dbReference type="ARBA" id="ARBA00023002"/>
    </source>
</evidence>
<gene>
    <name evidence="5" type="ORF">DCAR_0100418</name>
</gene>
<dbReference type="InterPro" id="IPR036291">
    <property type="entry name" value="NAD(P)-bd_dom_sf"/>
</dbReference>
<dbReference type="InterPro" id="IPR013154">
    <property type="entry name" value="ADH-like_N"/>
</dbReference>
<keyword evidence="1" id="KW-0479">Metal-binding</keyword>